<evidence type="ECO:0000256" key="5">
    <source>
        <dbReference type="ARBA" id="ARBA00023098"/>
    </source>
</evidence>
<evidence type="ECO:0008006" key="11">
    <source>
        <dbReference type="Google" id="ProtNLM"/>
    </source>
</evidence>
<dbReference type="GO" id="GO:0140042">
    <property type="term" value="P:lipid droplet formation"/>
    <property type="evidence" value="ECO:0007669"/>
    <property type="project" value="UniProtKB-ARBA"/>
</dbReference>
<evidence type="ECO:0000256" key="1">
    <source>
        <dbReference type="ARBA" id="ARBA00004477"/>
    </source>
</evidence>
<keyword evidence="10" id="KW-1185">Reference proteome</keyword>
<proteinExistence type="predicted"/>
<feature type="transmembrane region" description="Helical" evidence="8">
    <location>
        <begin position="218"/>
        <end position="245"/>
    </location>
</feature>
<comment type="subcellular location">
    <subcellularLocation>
        <location evidence="1">Endoplasmic reticulum membrane</location>
        <topology evidence="1">Multi-pass membrane protein</topology>
    </subcellularLocation>
</comment>
<protein>
    <recommendedName>
        <fullName evidence="11">Adipose-regulatory protein</fullName>
    </recommendedName>
</protein>
<dbReference type="PANTHER" id="PTHR21212">
    <property type="entry name" value="BERNARDINELLI-SEIP CONGENITAL LIPODYSTROPHY 2 HOMOLOG BSCL2 PROTEIN"/>
    <property type="match status" value="1"/>
</dbReference>
<evidence type="ECO:0000256" key="7">
    <source>
        <dbReference type="SAM" id="MobiDB-lite"/>
    </source>
</evidence>
<feature type="transmembrane region" description="Helical" evidence="8">
    <location>
        <begin position="37"/>
        <end position="59"/>
    </location>
</feature>
<evidence type="ECO:0000313" key="9">
    <source>
        <dbReference type="EMBL" id="CAK5264894.1"/>
    </source>
</evidence>
<evidence type="ECO:0000256" key="2">
    <source>
        <dbReference type="ARBA" id="ARBA00022692"/>
    </source>
</evidence>
<evidence type="ECO:0000313" key="10">
    <source>
        <dbReference type="Proteomes" id="UP001295794"/>
    </source>
</evidence>
<evidence type="ECO:0000256" key="3">
    <source>
        <dbReference type="ARBA" id="ARBA00022824"/>
    </source>
</evidence>
<sequence length="335" mass="36520">MTLMAVDAPPPRRSILATAAVSIASFLRPRLPQILPFFIYLSLFPLLAFFSATAGFLVWENAAVAWRVPLYLQYGDGLPPYADVQLPSLVAKQRYDFYLDLQVPAVESNYALGNFMVNFSLLTRGNHTLVSVRKPAIVVSPQPRLFRRTSSEISIRVPVLSSYAAGTSKLAVHIEVGRRDNWKTLGTGQGRELSVTSASLHGTVVHHGIRGLVTRFPLLSALAASALFFFVSSSIVAGCILPLVFDHNASAFSPLPQDLAAHPSLAPTSDDEWTSESEKPLARGRGSQTSIKTEEDYPTQVTDMPVASGSTTTTTLRRRQSRIYEYSASDSDSSS</sequence>
<dbReference type="GO" id="GO:0005789">
    <property type="term" value="C:endoplasmic reticulum membrane"/>
    <property type="evidence" value="ECO:0007669"/>
    <property type="project" value="UniProtKB-SubCell"/>
</dbReference>
<dbReference type="InterPro" id="IPR009617">
    <property type="entry name" value="Seipin"/>
</dbReference>
<evidence type="ECO:0000256" key="4">
    <source>
        <dbReference type="ARBA" id="ARBA00022989"/>
    </source>
</evidence>
<keyword evidence="2 8" id="KW-0812">Transmembrane</keyword>
<keyword evidence="5" id="KW-0443">Lipid metabolism</keyword>
<dbReference type="PANTHER" id="PTHR21212:SF0">
    <property type="entry name" value="SEIPIN"/>
    <property type="match status" value="1"/>
</dbReference>
<organism evidence="9 10">
    <name type="scientific">Mycena citricolor</name>
    <dbReference type="NCBI Taxonomy" id="2018698"/>
    <lineage>
        <taxon>Eukaryota</taxon>
        <taxon>Fungi</taxon>
        <taxon>Dikarya</taxon>
        <taxon>Basidiomycota</taxon>
        <taxon>Agaricomycotina</taxon>
        <taxon>Agaricomycetes</taxon>
        <taxon>Agaricomycetidae</taxon>
        <taxon>Agaricales</taxon>
        <taxon>Marasmiineae</taxon>
        <taxon>Mycenaceae</taxon>
        <taxon>Mycena</taxon>
    </lineage>
</organism>
<evidence type="ECO:0000256" key="8">
    <source>
        <dbReference type="SAM" id="Phobius"/>
    </source>
</evidence>
<dbReference type="EMBL" id="CAVNYO010000074">
    <property type="protein sequence ID" value="CAK5264894.1"/>
    <property type="molecule type" value="Genomic_DNA"/>
</dbReference>
<dbReference type="CDD" id="cd23995">
    <property type="entry name" value="Seipin_BSCL2_like"/>
    <property type="match status" value="1"/>
</dbReference>
<name>A0AAD2JWZ7_9AGAR</name>
<reference evidence="9" key="1">
    <citation type="submission" date="2023-11" db="EMBL/GenBank/DDBJ databases">
        <authorList>
            <person name="De Vega J J."/>
            <person name="De Vega J J."/>
        </authorList>
    </citation>
    <scope>NUCLEOTIDE SEQUENCE</scope>
</reference>
<keyword evidence="3" id="KW-0256">Endoplasmic reticulum</keyword>
<dbReference type="Pfam" id="PF06775">
    <property type="entry name" value="Seipin"/>
    <property type="match status" value="1"/>
</dbReference>
<comment type="caution">
    <text evidence="9">The sequence shown here is derived from an EMBL/GenBank/DDBJ whole genome shotgun (WGS) entry which is preliminary data.</text>
</comment>
<keyword evidence="4 8" id="KW-1133">Transmembrane helix</keyword>
<keyword evidence="6 8" id="KW-0472">Membrane</keyword>
<dbReference type="Proteomes" id="UP001295794">
    <property type="component" value="Unassembled WGS sequence"/>
</dbReference>
<feature type="region of interest" description="Disordered" evidence="7">
    <location>
        <begin position="263"/>
        <end position="335"/>
    </location>
</feature>
<dbReference type="GO" id="GO:0006629">
    <property type="term" value="P:lipid metabolic process"/>
    <property type="evidence" value="ECO:0007669"/>
    <property type="project" value="UniProtKB-KW"/>
</dbReference>
<gene>
    <name evidence="9" type="ORF">MYCIT1_LOCUS5447</name>
</gene>
<evidence type="ECO:0000256" key="6">
    <source>
        <dbReference type="ARBA" id="ARBA00023136"/>
    </source>
</evidence>
<dbReference type="AlphaFoldDB" id="A0AAD2JWZ7"/>
<accession>A0AAD2JWZ7</accession>